<evidence type="ECO:0000313" key="5">
    <source>
        <dbReference type="Proteomes" id="UP000323502"/>
    </source>
</evidence>
<feature type="transmembrane region" description="Helical" evidence="2">
    <location>
        <begin position="117"/>
        <end position="134"/>
    </location>
</feature>
<name>A0A1G7MK62_9SPHN</name>
<dbReference type="GO" id="GO:0006813">
    <property type="term" value="P:potassium ion transport"/>
    <property type="evidence" value="ECO:0007669"/>
    <property type="project" value="InterPro"/>
</dbReference>
<proteinExistence type="predicted"/>
<dbReference type="InterPro" id="IPR013099">
    <property type="entry name" value="K_chnl_dom"/>
</dbReference>
<dbReference type="Gene3D" id="3.40.50.720">
    <property type="entry name" value="NAD(P)-binding Rossmann-like Domain"/>
    <property type="match status" value="1"/>
</dbReference>
<dbReference type="GO" id="GO:0034220">
    <property type="term" value="P:monoatomic ion transmembrane transport"/>
    <property type="evidence" value="ECO:0007669"/>
    <property type="project" value="UniProtKB-KW"/>
</dbReference>
<dbReference type="InterPro" id="IPR036291">
    <property type="entry name" value="NAD(P)-bd_dom_sf"/>
</dbReference>
<dbReference type="PROSITE" id="PS51201">
    <property type="entry name" value="RCK_N"/>
    <property type="match status" value="1"/>
</dbReference>
<dbReference type="GO" id="GO:0005886">
    <property type="term" value="C:plasma membrane"/>
    <property type="evidence" value="ECO:0007669"/>
    <property type="project" value="UniProtKB-SubCell"/>
</dbReference>
<dbReference type="Gene3D" id="1.10.287.70">
    <property type="match status" value="1"/>
</dbReference>
<evidence type="ECO:0000313" key="4">
    <source>
        <dbReference type="EMBL" id="SDF62097.1"/>
    </source>
</evidence>
<protein>
    <submittedName>
        <fullName evidence="4">Voltage-gated potassium channel</fullName>
    </submittedName>
</protein>
<dbReference type="Pfam" id="PF02254">
    <property type="entry name" value="TrkA_N"/>
    <property type="match status" value="1"/>
</dbReference>
<dbReference type="PANTHER" id="PTHR43833:SF9">
    <property type="entry name" value="POTASSIUM CHANNEL PROTEIN YUGO-RELATED"/>
    <property type="match status" value="1"/>
</dbReference>
<comment type="subcellular location">
    <subcellularLocation>
        <location evidence="1">Cell membrane</location>
        <topology evidence="1">Multi-pass membrane protein</topology>
    </subcellularLocation>
</comment>
<dbReference type="SUPFAM" id="SSF51735">
    <property type="entry name" value="NAD(P)-binding Rossmann-fold domains"/>
    <property type="match status" value="1"/>
</dbReference>
<keyword evidence="2" id="KW-0472">Membrane</keyword>
<dbReference type="InterPro" id="IPR050721">
    <property type="entry name" value="Trk_Ktr_HKT_K-transport"/>
</dbReference>
<organism evidence="4 5">
    <name type="scientific">Sphingomonas carotinifaciens</name>
    <dbReference type="NCBI Taxonomy" id="1166323"/>
    <lineage>
        <taxon>Bacteria</taxon>
        <taxon>Pseudomonadati</taxon>
        <taxon>Pseudomonadota</taxon>
        <taxon>Alphaproteobacteria</taxon>
        <taxon>Sphingomonadales</taxon>
        <taxon>Sphingomonadaceae</taxon>
        <taxon>Sphingomonas</taxon>
    </lineage>
</organism>
<keyword evidence="5" id="KW-1185">Reference proteome</keyword>
<keyword evidence="4" id="KW-0407">Ion channel</keyword>
<keyword evidence="4" id="KW-0813">Transport</keyword>
<feature type="transmembrane region" description="Helical" evidence="2">
    <location>
        <begin position="77"/>
        <end position="97"/>
    </location>
</feature>
<dbReference type="Proteomes" id="UP000323502">
    <property type="component" value="Unassembled WGS sequence"/>
</dbReference>
<dbReference type="PANTHER" id="PTHR43833">
    <property type="entry name" value="POTASSIUM CHANNEL PROTEIN 2-RELATED-RELATED"/>
    <property type="match status" value="1"/>
</dbReference>
<sequence length="374" mass="40530">MHHHHRARPPRPRALTPGRMAAPAAVMAVRPRFYRAGRLSPLTTLAIRGAAVLLLVGIALGGHWLDRAGLRDNIDGSVSFLDIVYFTVITVTTVGYGDIVPVSNSARMFDTFVVTPIRIFVFLIFLGSAYSFMLRQGWERWRMGLVRRELRDHVIVCGYGRSGSAAVGELLERGHAPERIVVVDTDTERLRIAQEWGVATVEGDATHNKVLEIAKVEAARNVIVCPGRDDTAVLIILTCRRLAPDAGVAVSIAAIENELLARDAGASIIVNPVSFGGQLLAQCTAGPHIADYVADLVTRGGKIELRERAVRAEEIGHSPRDMAGGQIVRIYRGDRAIGVLEPDAARLAAGDMVIELVEQPDPSPRRAGGGERDT</sequence>
<keyword evidence="2" id="KW-1133">Transmembrane helix</keyword>
<evidence type="ECO:0000259" key="3">
    <source>
        <dbReference type="PROSITE" id="PS51201"/>
    </source>
</evidence>
<gene>
    <name evidence="4" type="ORF">SAMN05216557_104237</name>
</gene>
<dbReference type="RefSeq" id="WP_311732270.1">
    <property type="nucleotide sequence ID" value="NZ_JACIEY010000006.1"/>
</dbReference>
<feature type="transmembrane region" description="Helical" evidence="2">
    <location>
        <begin position="45"/>
        <end position="65"/>
    </location>
</feature>
<keyword evidence="2" id="KW-0812">Transmembrane</keyword>
<feature type="domain" description="RCK N-terminal" evidence="3">
    <location>
        <begin position="151"/>
        <end position="274"/>
    </location>
</feature>
<dbReference type="EMBL" id="FNBI01000004">
    <property type="protein sequence ID" value="SDF62097.1"/>
    <property type="molecule type" value="Genomic_DNA"/>
</dbReference>
<dbReference type="SUPFAM" id="SSF81324">
    <property type="entry name" value="Voltage-gated potassium channels"/>
    <property type="match status" value="1"/>
</dbReference>
<evidence type="ECO:0000256" key="1">
    <source>
        <dbReference type="ARBA" id="ARBA00004651"/>
    </source>
</evidence>
<keyword evidence="4" id="KW-0406">Ion transport</keyword>
<reference evidence="4 5" key="1">
    <citation type="submission" date="2016-10" db="EMBL/GenBank/DDBJ databases">
        <authorList>
            <person name="Varghese N."/>
            <person name="Submissions S."/>
        </authorList>
    </citation>
    <scope>NUCLEOTIDE SEQUENCE [LARGE SCALE GENOMIC DNA]</scope>
    <source>
        <strain evidence="4 5">S7-754</strain>
    </source>
</reference>
<dbReference type="InterPro" id="IPR003148">
    <property type="entry name" value="RCK_N"/>
</dbReference>
<evidence type="ECO:0000256" key="2">
    <source>
        <dbReference type="SAM" id="Phobius"/>
    </source>
</evidence>
<accession>A0A1G7MK62</accession>
<dbReference type="Pfam" id="PF07885">
    <property type="entry name" value="Ion_trans_2"/>
    <property type="match status" value="1"/>
</dbReference>
<dbReference type="AlphaFoldDB" id="A0A1G7MK62"/>